<evidence type="ECO:0000313" key="1">
    <source>
        <dbReference type="EMBL" id="CAB9493894.1"/>
    </source>
</evidence>
<gene>
    <name evidence="1" type="ORF">ALFOR1_30826</name>
</gene>
<dbReference type="InterPro" id="IPR036249">
    <property type="entry name" value="Thioredoxin-like_sf"/>
</dbReference>
<dbReference type="RefSeq" id="WP_179983354.1">
    <property type="nucleotide sequence ID" value="NZ_LR812090.1"/>
</dbReference>
<name>A0A6T9Y2F4_ALTMA</name>
<reference evidence="1 2" key="1">
    <citation type="submission" date="2020-06" db="EMBL/GenBank/DDBJ databases">
        <authorList>
            <person name="Duchaud E."/>
        </authorList>
    </citation>
    <scope>NUCLEOTIDE SEQUENCE [LARGE SCALE GENOMIC DNA]</scope>
    <source>
        <strain evidence="1">Alteromonas fortis</strain>
    </source>
</reference>
<protein>
    <recommendedName>
        <fullName evidence="3">Thioredoxin domain-containing protein</fullName>
    </recommendedName>
</protein>
<accession>A0A6T9Y2F4</accession>
<dbReference type="Proteomes" id="UP000509458">
    <property type="component" value="Chromosome"/>
</dbReference>
<evidence type="ECO:0008006" key="3">
    <source>
        <dbReference type="Google" id="ProtNLM"/>
    </source>
</evidence>
<sequence length="371" mass="42822">MTRGATKVIGAPVERHVAKDKVLFVLLTAKTFYLYLTGRGNPTRPFMKTLFFKTLIVLFFLMLKIDSVKGEAHQYCPENASITNYYNAVENIINFNYEKERIYDIDGVTVTGKLIYPLLESFNESCFTSFINNIDYKSLSTKDLHTIYLTAVKVTFCVPDDFLIQAIERILITKKEKGEFIGGFLSELHGIYIKERLFDKAYDLQSHSQILTYNALPDYIQIIDSPLAISEYTIYDGSYKRNVITDNNLLDKNQIVVIASPSCSPSQRFLNWLKSSSDISVLELFRSKSLFLIPPSYNLHDNIYFDSEISEIDSNFINVRNKKDWKDIKNWDTPTFYLFKDGKLVKQIVGWSKESPEKELITALIEFGYIE</sequence>
<dbReference type="EMBL" id="LR812090">
    <property type="protein sequence ID" value="CAB9493894.1"/>
    <property type="molecule type" value="Genomic_DNA"/>
</dbReference>
<dbReference type="AlphaFoldDB" id="A0A6T9Y2F4"/>
<organism evidence="1 2">
    <name type="scientific">Alteromonas macleodii</name>
    <name type="common">Pseudoalteromonas macleodii</name>
    <dbReference type="NCBI Taxonomy" id="28108"/>
    <lineage>
        <taxon>Bacteria</taxon>
        <taxon>Pseudomonadati</taxon>
        <taxon>Pseudomonadota</taxon>
        <taxon>Gammaproteobacteria</taxon>
        <taxon>Alteromonadales</taxon>
        <taxon>Alteromonadaceae</taxon>
        <taxon>Alteromonas/Salinimonas group</taxon>
        <taxon>Alteromonas</taxon>
    </lineage>
</organism>
<proteinExistence type="predicted"/>
<evidence type="ECO:0000313" key="2">
    <source>
        <dbReference type="Proteomes" id="UP000509458"/>
    </source>
</evidence>
<dbReference type="SUPFAM" id="SSF52833">
    <property type="entry name" value="Thioredoxin-like"/>
    <property type="match status" value="1"/>
</dbReference>